<proteinExistence type="predicted"/>
<feature type="non-terminal residue" evidence="1">
    <location>
        <position position="1"/>
    </location>
</feature>
<dbReference type="EMBL" id="JH767136">
    <property type="protein sequence ID" value="EQC40336.1"/>
    <property type="molecule type" value="Genomic_DNA"/>
</dbReference>
<accession>T0R051</accession>
<keyword evidence="2" id="KW-1185">Reference proteome</keyword>
<organism evidence="1 2">
    <name type="scientific">Saprolegnia diclina (strain VS20)</name>
    <dbReference type="NCBI Taxonomy" id="1156394"/>
    <lineage>
        <taxon>Eukaryota</taxon>
        <taxon>Sar</taxon>
        <taxon>Stramenopiles</taxon>
        <taxon>Oomycota</taxon>
        <taxon>Saprolegniomycetes</taxon>
        <taxon>Saprolegniales</taxon>
        <taxon>Saprolegniaceae</taxon>
        <taxon>Saprolegnia</taxon>
    </lineage>
</organism>
<evidence type="ECO:0000313" key="2">
    <source>
        <dbReference type="Proteomes" id="UP000030762"/>
    </source>
</evidence>
<dbReference type="InParanoid" id="T0R051"/>
<reference evidence="1 2" key="1">
    <citation type="submission" date="2012-04" db="EMBL/GenBank/DDBJ databases">
        <title>The Genome Sequence of Saprolegnia declina VS20.</title>
        <authorList>
            <consortium name="The Broad Institute Genome Sequencing Platform"/>
            <person name="Russ C."/>
            <person name="Nusbaum C."/>
            <person name="Tyler B."/>
            <person name="van West P."/>
            <person name="Dieguez-Uribeondo J."/>
            <person name="de Bruijn I."/>
            <person name="Tripathy S."/>
            <person name="Jiang R."/>
            <person name="Young S.K."/>
            <person name="Zeng Q."/>
            <person name="Gargeya S."/>
            <person name="Fitzgerald M."/>
            <person name="Haas B."/>
            <person name="Abouelleil A."/>
            <person name="Alvarado L."/>
            <person name="Arachchi H.M."/>
            <person name="Berlin A."/>
            <person name="Chapman S.B."/>
            <person name="Goldberg J."/>
            <person name="Griggs A."/>
            <person name="Gujja S."/>
            <person name="Hansen M."/>
            <person name="Howarth C."/>
            <person name="Imamovic A."/>
            <person name="Larimer J."/>
            <person name="McCowen C."/>
            <person name="Montmayeur A."/>
            <person name="Murphy C."/>
            <person name="Neiman D."/>
            <person name="Pearson M."/>
            <person name="Priest M."/>
            <person name="Roberts A."/>
            <person name="Saif S."/>
            <person name="Shea T."/>
            <person name="Sisk P."/>
            <person name="Sykes S."/>
            <person name="Wortman J."/>
            <person name="Nusbaum C."/>
            <person name="Birren B."/>
        </authorList>
    </citation>
    <scope>NUCLEOTIDE SEQUENCE [LARGE SCALE GENOMIC DNA]</scope>
    <source>
        <strain evidence="1 2">VS20</strain>
    </source>
</reference>
<dbReference type="OrthoDB" id="27483at2759"/>
<evidence type="ECO:0000313" key="1">
    <source>
        <dbReference type="EMBL" id="EQC40336.1"/>
    </source>
</evidence>
<gene>
    <name evidence="1" type="ORF">SDRG_02237</name>
</gene>
<name>T0R051_SAPDV</name>
<feature type="non-terminal residue" evidence="1">
    <location>
        <position position="206"/>
    </location>
</feature>
<dbReference type="RefSeq" id="XP_008606035.1">
    <property type="nucleotide sequence ID" value="XM_008607813.1"/>
</dbReference>
<dbReference type="GeneID" id="19942964"/>
<sequence length="206" mass="22582">ARTVQSTERRDVDLRQLLRTATVAHCHWYNPRANPRRRNATPLDVRVTIAGHDIVWPMPRDQVQSLTALYPGTPVLLPSNIVDFRDAPLDDSILREILAPLQPQPHACTYELVHLAIDIVGNSSAIVPSSPPPNTFGTLVYFFPSDCTGGAITISYGSDQLIVAAPSNGDYMALYNTATVSVAPIDAGHRIVAVYHLMYTEGRPTL</sequence>
<dbReference type="Proteomes" id="UP000030762">
    <property type="component" value="Unassembled WGS sequence"/>
</dbReference>
<dbReference type="VEuPathDB" id="FungiDB:SDRG_02237"/>
<dbReference type="AlphaFoldDB" id="T0R051"/>
<protein>
    <submittedName>
        <fullName evidence="1">Uncharacterized protein</fullName>
    </submittedName>
</protein>